<dbReference type="EMBL" id="JAYMYS010000004">
    <property type="protein sequence ID" value="KAK7396045.1"/>
    <property type="molecule type" value="Genomic_DNA"/>
</dbReference>
<dbReference type="SUPFAM" id="SSF54928">
    <property type="entry name" value="RNA-binding domain, RBD"/>
    <property type="match status" value="1"/>
</dbReference>
<evidence type="ECO:0000259" key="2">
    <source>
        <dbReference type="PROSITE" id="PS50102"/>
    </source>
</evidence>
<dbReference type="InterPro" id="IPR035979">
    <property type="entry name" value="RBD_domain_sf"/>
</dbReference>
<feature type="domain" description="RRM" evidence="2">
    <location>
        <begin position="27"/>
        <end position="120"/>
    </location>
</feature>
<organism evidence="3 4">
    <name type="scientific">Psophocarpus tetragonolobus</name>
    <name type="common">Winged bean</name>
    <name type="synonym">Dolichos tetragonolobus</name>
    <dbReference type="NCBI Taxonomy" id="3891"/>
    <lineage>
        <taxon>Eukaryota</taxon>
        <taxon>Viridiplantae</taxon>
        <taxon>Streptophyta</taxon>
        <taxon>Embryophyta</taxon>
        <taxon>Tracheophyta</taxon>
        <taxon>Spermatophyta</taxon>
        <taxon>Magnoliopsida</taxon>
        <taxon>eudicotyledons</taxon>
        <taxon>Gunneridae</taxon>
        <taxon>Pentapetalae</taxon>
        <taxon>rosids</taxon>
        <taxon>fabids</taxon>
        <taxon>Fabales</taxon>
        <taxon>Fabaceae</taxon>
        <taxon>Papilionoideae</taxon>
        <taxon>50 kb inversion clade</taxon>
        <taxon>NPAAA clade</taxon>
        <taxon>indigoferoid/millettioid clade</taxon>
        <taxon>Phaseoleae</taxon>
        <taxon>Psophocarpus</taxon>
    </lineage>
</organism>
<dbReference type="PROSITE" id="PS50102">
    <property type="entry name" value="RRM"/>
    <property type="match status" value="1"/>
</dbReference>
<dbReference type="InterPro" id="IPR012677">
    <property type="entry name" value="Nucleotide-bd_a/b_plait_sf"/>
</dbReference>
<dbReference type="Gene3D" id="3.30.70.330">
    <property type="match status" value="1"/>
</dbReference>
<name>A0AAN9XKP3_PSOTE</name>
<keyword evidence="4" id="KW-1185">Reference proteome</keyword>
<protein>
    <recommendedName>
        <fullName evidence="2">RRM domain-containing protein</fullName>
    </recommendedName>
</protein>
<gene>
    <name evidence="3" type="ORF">VNO78_16754</name>
</gene>
<dbReference type="AlphaFoldDB" id="A0AAN9XKP3"/>
<evidence type="ECO:0000313" key="3">
    <source>
        <dbReference type="EMBL" id="KAK7396045.1"/>
    </source>
</evidence>
<dbReference type="Proteomes" id="UP001386955">
    <property type="component" value="Unassembled WGS sequence"/>
</dbReference>
<proteinExistence type="predicted"/>
<dbReference type="CDD" id="cd00590">
    <property type="entry name" value="RRM_SF"/>
    <property type="match status" value="1"/>
</dbReference>
<reference evidence="3 4" key="1">
    <citation type="submission" date="2024-01" db="EMBL/GenBank/DDBJ databases">
        <title>The genomes of 5 underutilized Papilionoideae crops provide insights into root nodulation and disease resistanc.</title>
        <authorList>
            <person name="Jiang F."/>
        </authorList>
    </citation>
    <scope>NUCLEOTIDE SEQUENCE [LARGE SCALE GENOMIC DNA]</scope>
    <source>
        <strain evidence="3">DUOXIRENSHENG_FW03</strain>
        <tissue evidence="3">Leaves</tissue>
    </source>
</reference>
<keyword evidence="1" id="KW-0694">RNA-binding</keyword>
<evidence type="ECO:0000313" key="4">
    <source>
        <dbReference type="Proteomes" id="UP001386955"/>
    </source>
</evidence>
<dbReference type="InterPro" id="IPR000504">
    <property type="entry name" value="RRM_dom"/>
</dbReference>
<accession>A0AAN9XKP3</accession>
<sequence>MEGGEGEGWTTVVFQRSKVDRVGKANQTLFFTNFPESFGKYVFRKLFALGGRVTNIFILVRDKVRRKQDGQKYGFVTFEAVRDVRRLEKKLDSIWIGKGKNQKSWFRKKGPKVRMKHVRGNGPKIRSDMAMSWKLRLDVARILTSTNGWQSVNKVKKVCSNGVMFPISIVEEVSNLVEYGKSSGRKQKTCGLSSLSKRDLECWLQRWEEHEAAMDNLNSNVECWLIGMENLSHSLDEKKGYYMDVNEKEVMFSKTGEVEVAENQQGRGEVGRVRVLGGKRFCGCRSGVPLRFDWREENKHQEQEV</sequence>
<evidence type="ECO:0000256" key="1">
    <source>
        <dbReference type="PROSITE-ProRule" id="PRU00176"/>
    </source>
</evidence>
<comment type="caution">
    <text evidence="3">The sequence shown here is derived from an EMBL/GenBank/DDBJ whole genome shotgun (WGS) entry which is preliminary data.</text>
</comment>
<dbReference type="GO" id="GO:0003723">
    <property type="term" value="F:RNA binding"/>
    <property type="evidence" value="ECO:0007669"/>
    <property type="project" value="UniProtKB-UniRule"/>
</dbReference>